<dbReference type="Pfam" id="PF01545">
    <property type="entry name" value="Cation_efflux"/>
    <property type="match status" value="1"/>
</dbReference>
<gene>
    <name evidence="13" type="primary">MTP1_2</name>
    <name evidence="13" type="ORF">CK203_094953</name>
</gene>
<dbReference type="AlphaFoldDB" id="A0A438DQJ3"/>
<comment type="similarity">
    <text evidence="2">Belongs to the cation diffusion facilitator (CDF) transporter (TC 2.A.4) family. SLC30A subfamily.</text>
</comment>
<dbReference type="EMBL" id="QGNW01001528">
    <property type="protein sequence ID" value="RVW37711.1"/>
    <property type="molecule type" value="Genomic_DNA"/>
</dbReference>
<keyword evidence="7" id="KW-0406">Ion transport</keyword>
<dbReference type="Gene3D" id="1.20.1510.10">
    <property type="entry name" value="Cation efflux protein transmembrane domain"/>
    <property type="match status" value="1"/>
</dbReference>
<dbReference type="GO" id="GO:0006829">
    <property type="term" value="P:zinc ion transport"/>
    <property type="evidence" value="ECO:0007669"/>
    <property type="project" value="UniProtKB-KW"/>
</dbReference>
<dbReference type="InterPro" id="IPR027469">
    <property type="entry name" value="Cation_efflux_TMD_sf"/>
</dbReference>
<sequence length="444" mass="48914">MEAQNLQHSQIIEISVDVPAGGRSTGASKICGEAPCGFSDSGSSSKDAKERSASMRKLLIAVILCAVFMSVEVAGGIKANSLAILTDAAHLLSDVAAFAISLFSLWATGWEATPRQSYGFFRVEILGALVSIQMIWLLAGILVYEAIVRLIHDTGEVNGFLMFLVATFGLVVNIMMASCWVMTMLMITTHHHHHHEHHSKDDEHHSKDDEHHHTHEDPSEPLLKNSSQEGNQPECKNEEKRGRNINVQGAYLHVLGDSIQSIGVMIGGAIIWIKPDWKIVDLICTLIFSVIVLGTTIKMLRSILEVLMESTPREIDATMLEKGLCEMDEVVAVHELHIWAITVGKVLLACHVKVRPEANTDMVLDNIGRYWRQFRSFQAYNLYVILLPPMASLFPGRSHCHGVKVIMALTTAIIMLRGGLALSLQNAHEMVFGSSLGKHPFGCC</sequence>
<name>A0A438DQJ3_VITVI</name>
<evidence type="ECO:0000256" key="1">
    <source>
        <dbReference type="ARBA" id="ARBA00004141"/>
    </source>
</evidence>
<evidence type="ECO:0000256" key="10">
    <source>
        <dbReference type="SAM" id="Phobius"/>
    </source>
</evidence>
<dbReference type="SUPFAM" id="SSF161111">
    <property type="entry name" value="Cation efflux protein transmembrane domain-like"/>
    <property type="match status" value="1"/>
</dbReference>
<feature type="transmembrane region" description="Helical" evidence="10">
    <location>
        <begin position="402"/>
        <end position="424"/>
    </location>
</feature>
<dbReference type="PANTHER" id="PTHR11562:SF88">
    <property type="entry name" value="METAL TOLERANCE PROTEIN 1"/>
    <property type="match status" value="1"/>
</dbReference>
<dbReference type="Pfam" id="PF16916">
    <property type="entry name" value="ZT_dimer"/>
    <property type="match status" value="1"/>
</dbReference>
<dbReference type="NCBIfam" id="TIGR01297">
    <property type="entry name" value="CDF"/>
    <property type="match status" value="1"/>
</dbReference>
<feature type="transmembrane region" description="Helical" evidence="10">
    <location>
        <begin position="89"/>
        <end position="108"/>
    </location>
</feature>
<keyword evidence="6 10" id="KW-1133">Transmembrane helix</keyword>
<keyword evidence="3" id="KW-0813">Transport</keyword>
<evidence type="ECO:0000256" key="3">
    <source>
        <dbReference type="ARBA" id="ARBA00022448"/>
    </source>
</evidence>
<evidence type="ECO:0000256" key="8">
    <source>
        <dbReference type="ARBA" id="ARBA00023136"/>
    </source>
</evidence>
<dbReference type="GO" id="GO:0016020">
    <property type="term" value="C:membrane"/>
    <property type="evidence" value="ECO:0007669"/>
    <property type="project" value="UniProtKB-SubCell"/>
</dbReference>
<accession>A0A438DQJ3</accession>
<evidence type="ECO:0000256" key="2">
    <source>
        <dbReference type="ARBA" id="ARBA00008873"/>
    </source>
</evidence>
<comment type="caution">
    <text evidence="13">The sequence shown here is derived from an EMBL/GenBank/DDBJ whole genome shotgun (WGS) entry which is preliminary data.</text>
</comment>
<feature type="transmembrane region" description="Helical" evidence="10">
    <location>
        <begin position="250"/>
        <end position="273"/>
    </location>
</feature>
<evidence type="ECO:0000256" key="6">
    <source>
        <dbReference type="ARBA" id="ARBA00022989"/>
    </source>
</evidence>
<dbReference type="Proteomes" id="UP000288805">
    <property type="component" value="Unassembled WGS sequence"/>
</dbReference>
<evidence type="ECO:0000259" key="12">
    <source>
        <dbReference type="Pfam" id="PF16916"/>
    </source>
</evidence>
<evidence type="ECO:0000256" key="9">
    <source>
        <dbReference type="SAM" id="MobiDB-lite"/>
    </source>
</evidence>
<evidence type="ECO:0000313" key="13">
    <source>
        <dbReference type="EMBL" id="RVW37711.1"/>
    </source>
</evidence>
<dbReference type="PANTHER" id="PTHR11562">
    <property type="entry name" value="CATION EFFLUX PROTEIN/ ZINC TRANSPORTER"/>
    <property type="match status" value="1"/>
</dbReference>
<protein>
    <submittedName>
        <fullName evidence="13">Metal tolerance protein 1</fullName>
    </submittedName>
</protein>
<dbReference type="InterPro" id="IPR058533">
    <property type="entry name" value="Cation_efflux_TM"/>
</dbReference>
<keyword evidence="4 10" id="KW-0812">Transmembrane</keyword>
<feature type="domain" description="Cation efflux protein transmembrane" evidence="11">
    <location>
        <begin position="58"/>
        <end position="308"/>
    </location>
</feature>
<evidence type="ECO:0000256" key="7">
    <source>
        <dbReference type="ARBA" id="ARBA00023065"/>
    </source>
</evidence>
<feature type="transmembrane region" description="Helical" evidence="10">
    <location>
        <begin position="279"/>
        <end position="300"/>
    </location>
</feature>
<evidence type="ECO:0000256" key="5">
    <source>
        <dbReference type="ARBA" id="ARBA00022906"/>
    </source>
</evidence>
<evidence type="ECO:0000256" key="4">
    <source>
        <dbReference type="ARBA" id="ARBA00022692"/>
    </source>
</evidence>
<feature type="transmembrane region" description="Helical" evidence="10">
    <location>
        <begin position="379"/>
        <end position="396"/>
    </location>
</feature>
<proteinExistence type="inferred from homology"/>
<reference evidence="13 14" key="1">
    <citation type="journal article" date="2018" name="PLoS Genet.">
        <title>Population sequencing reveals clonal diversity and ancestral inbreeding in the grapevine cultivar Chardonnay.</title>
        <authorList>
            <person name="Roach M.J."/>
            <person name="Johnson D.L."/>
            <person name="Bohlmann J."/>
            <person name="van Vuuren H.J."/>
            <person name="Jones S.J."/>
            <person name="Pretorius I.S."/>
            <person name="Schmidt S.A."/>
            <person name="Borneman A.R."/>
        </authorList>
    </citation>
    <scope>NUCLEOTIDE SEQUENCE [LARGE SCALE GENOMIC DNA]</scope>
    <source>
        <strain evidence="14">cv. Chardonnay</strain>
        <tissue evidence="13">Leaf</tissue>
    </source>
</reference>
<dbReference type="InterPro" id="IPR027470">
    <property type="entry name" value="Cation_efflux_CTD"/>
</dbReference>
<feature type="transmembrane region" description="Helical" evidence="10">
    <location>
        <begin position="120"/>
        <end position="147"/>
    </location>
</feature>
<feature type="domain" description="Cation efflux protein cytoplasmic" evidence="12">
    <location>
        <begin position="312"/>
        <end position="358"/>
    </location>
</feature>
<evidence type="ECO:0000259" key="11">
    <source>
        <dbReference type="Pfam" id="PF01545"/>
    </source>
</evidence>
<keyword evidence="5" id="KW-0862">Zinc</keyword>
<dbReference type="InterPro" id="IPR050681">
    <property type="entry name" value="CDF/SLC30A"/>
</dbReference>
<feature type="compositionally biased region" description="Basic and acidic residues" evidence="9">
    <location>
        <begin position="198"/>
        <end position="218"/>
    </location>
</feature>
<dbReference type="GO" id="GO:0008324">
    <property type="term" value="F:monoatomic cation transmembrane transporter activity"/>
    <property type="evidence" value="ECO:0007669"/>
    <property type="project" value="InterPro"/>
</dbReference>
<keyword evidence="8 10" id="KW-0472">Membrane</keyword>
<dbReference type="InterPro" id="IPR002524">
    <property type="entry name" value="Cation_efflux"/>
</dbReference>
<evidence type="ECO:0000313" key="14">
    <source>
        <dbReference type="Proteomes" id="UP000288805"/>
    </source>
</evidence>
<comment type="subcellular location">
    <subcellularLocation>
        <location evidence="1">Membrane</location>
        <topology evidence="1">Multi-pass membrane protein</topology>
    </subcellularLocation>
</comment>
<feature type="region of interest" description="Disordered" evidence="9">
    <location>
        <begin position="195"/>
        <end position="240"/>
    </location>
</feature>
<feature type="transmembrane region" description="Helical" evidence="10">
    <location>
        <begin position="159"/>
        <end position="187"/>
    </location>
</feature>
<keyword evidence="5" id="KW-0864">Zinc transport</keyword>
<feature type="transmembrane region" description="Helical" evidence="10">
    <location>
        <begin position="58"/>
        <end position="77"/>
    </location>
</feature>
<organism evidence="13 14">
    <name type="scientific">Vitis vinifera</name>
    <name type="common">Grape</name>
    <dbReference type="NCBI Taxonomy" id="29760"/>
    <lineage>
        <taxon>Eukaryota</taxon>
        <taxon>Viridiplantae</taxon>
        <taxon>Streptophyta</taxon>
        <taxon>Embryophyta</taxon>
        <taxon>Tracheophyta</taxon>
        <taxon>Spermatophyta</taxon>
        <taxon>Magnoliopsida</taxon>
        <taxon>eudicotyledons</taxon>
        <taxon>Gunneridae</taxon>
        <taxon>Pentapetalae</taxon>
        <taxon>rosids</taxon>
        <taxon>Vitales</taxon>
        <taxon>Vitaceae</taxon>
        <taxon>Viteae</taxon>
        <taxon>Vitis</taxon>
    </lineage>
</organism>